<dbReference type="InterPro" id="IPR004841">
    <property type="entry name" value="AA-permease/SLC12A_dom"/>
</dbReference>
<gene>
    <name evidence="7" type="ORF">GCM10008985_01140</name>
    <name evidence="8" type="ORF">MUK72_10000</name>
</gene>
<feature type="transmembrane region" description="Helical" evidence="5">
    <location>
        <begin position="222"/>
        <end position="251"/>
    </location>
</feature>
<feature type="transmembrane region" description="Helical" evidence="5">
    <location>
        <begin position="159"/>
        <end position="176"/>
    </location>
</feature>
<dbReference type="PANTHER" id="PTHR42770">
    <property type="entry name" value="AMINO ACID TRANSPORTER-RELATED"/>
    <property type="match status" value="1"/>
</dbReference>
<dbReference type="Proteomes" id="UP001500962">
    <property type="component" value="Unassembled WGS sequence"/>
</dbReference>
<feature type="transmembrane region" description="Helical" evidence="5">
    <location>
        <begin position="343"/>
        <end position="368"/>
    </location>
</feature>
<accession>A0AAV3SC30</accession>
<evidence type="ECO:0000256" key="3">
    <source>
        <dbReference type="ARBA" id="ARBA00022989"/>
    </source>
</evidence>
<evidence type="ECO:0000313" key="9">
    <source>
        <dbReference type="Proteomes" id="UP000830542"/>
    </source>
</evidence>
<feature type="domain" description="Amino acid permease/ SLC12A" evidence="6">
    <location>
        <begin position="14"/>
        <end position="430"/>
    </location>
</feature>
<sequence length="465" mass="49216">MVSENAKIGFVGGVAIAIGSSVGGGLWATPVIAGAMGGPITVLIMMLVAVPTFLALPTYLTLTKAWPKTAGSYYYTTRMLLPERKNLSKLVGFTISFSGLMLGGLIYLRYMLLGGASFLNAIVPGISVELFTVLLLTISFAVVWFGIRATGVAEIVLDAVLLLSIGVIVGGGLLNVEMGNLTPVMPEGFIGALPAYAVLLTLGGGAIKIINFGEEIEDVENTIGGIIVTSAIVDILISTVVLFVAVGVVSYAQLEGQTLGFVVGQYLSGNLVVVTGIGALVAGFTTNIASVAVFTRIFSVLVDDNLFPEWVGRENDHGEPVYFLLFLYVLSVALTFVDVSFGALAASFSFLFVVPLMIHSIVGFRLPSTFPGIFDAESVANSRLLRPRVVRWSALALFVILAVMTVFLVVTQPQAFVAYLGLVAVSVLVYGLRWWQVGDSSRLMSSGVGFRTVQSDGGEQINRSD</sequence>
<dbReference type="GO" id="GO:0016020">
    <property type="term" value="C:membrane"/>
    <property type="evidence" value="ECO:0007669"/>
    <property type="project" value="UniProtKB-SubCell"/>
</dbReference>
<keyword evidence="3 5" id="KW-1133">Transmembrane helix</keyword>
<dbReference type="EMBL" id="CP095005">
    <property type="protein sequence ID" value="UOO94302.1"/>
    <property type="molecule type" value="Genomic_DNA"/>
</dbReference>
<feature type="transmembrane region" description="Helical" evidence="5">
    <location>
        <begin position="416"/>
        <end position="435"/>
    </location>
</feature>
<name>A0AAV3SC30_HALDO</name>
<feature type="transmembrane region" description="Helical" evidence="5">
    <location>
        <begin position="122"/>
        <end position="147"/>
    </location>
</feature>
<feature type="transmembrane region" description="Helical" evidence="5">
    <location>
        <begin position="271"/>
        <end position="299"/>
    </location>
</feature>
<dbReference type="RefSeq" id="WP_244699686.1">
    <property type="nucleotide sequence ID" value="NZ_BAAADN010000002.1"/>
</dbReference>
<feature type="transmembrane region" description="Helical" evidence="5">
    <location>
        <begin position="389"/>
        <end position="410"/>
    </location>
</feature>
<feature type="transmembrane region" description="Helical" evidence="5">
    <location>
        <begin position="40"/>
        <end position="62"/>
    </location>
</feature>
<dbReference type="GeneID" id="71762182"/>
<evidence type="ECO:0000256" key="5">
    <source>
        <dbReference type="SAM" id="Phobius"/>
    </source>
</evidence>
<dbReference type="Gene3D" id="1.20.1740.10">
    <property type="entry name" value="Amino acid/polyamine transporter I"/>
    <property type="match status" value="1"/>
</dbReference>
<feature type="transmembrane region" description="Helical" evidence="5">
    <location>
        <begin position="90"/>
        <end position="110"/>
    </location>
</feature>
<dbReference type="AlphaFoldDB" id="A0AAV3SC30"/>
<dbReference type="EMBL" id="BAAADN010000002">
    <property type="protein sequence ID" value="GAA0449513.1"/>
    <property type="molecule type" value="Genomic_DNA"/>
</dbReference>
<evidence type="ECO:0000313" key="7">
    <source>
        <dbReference type="EMBL" id="GAA0449513.1"/>
    </source>
</evidence>
<keyword evidence="4 5" id="KW-0472">Membrane</keyword>
<protein>
    <submittedName>
        <fullName evidence="8">APC family permease</fullName>
    </submittedName>
</protein>
<feature type="transmembrane region" description="Helical" evidence="5">
    <location>
        <begin position="188"/>
        <end position="210"/>
    </location>
</feature>
<evidence type="ECO:0000313" key="8">
    <source>
        <dbReference type="EMBL" id="UOO94302.1"/>
    </source>
</evidence>
<evidence type="ECO:0000256" key="4">
    <source>
        <dbReference type="ARBA" id="ARBA00023136"/>
    </source>
</evidence>
<dbReference type="PANTHER" id="PTHR42770:SF7">
    <property type="entry name" value="MEMBRANE PROTEIN"/>
    <property type="match status" value="1"/>
</dbReference>
<reference evidence="8" key="2">
    <citation type="submission" date="2022-04" db="EMBL/GenBank/DDBJ databases">
        <title>Sequencing and genomic assembly of Halococcus dombrowskii.</title>
        <authorList>
            <person name="Lim S.W."/>
            <person name="MacLea K.S."/>
        </authorList>
    </citation>
    <scope>NUCLEOTIDE SEQUENCE</scope>
    <source>
        <strain evidence="8">H4</strain>
    </source>
</reference>
<dbReference type="GO" id="GO:0055085">
    <property type="term" value="P:transmembrane transport"/>
    <property type="evidence" value="ECO:0007669"/>
    <property type="project" value="InterPro"/>
</dbReference>
<dbReference type="PIRSF" id="PIRSF006060">
    <property type="entry name" value="AA_transporter"/>
    <property type="match status" value="1"/>
</dbReference>
<reference evidence="7" key="3">
    <citation type="submission" date="2023-12" db="EMBL/GenBank/DDBJ databases">
        <authorList>
            <person name="Sun Q."/>
            <person name="Inoue M."/>
        </authorList>
    </citation>
    <scope>NUCLEOTIDE SEQUENCE</scope>
    <source>
        <strain evidence="7">JCM 12289</strain>
    </source>
</reference>
<evidence type="ECO:0000313" key="10">
    <source>
        <dbReference type="Proteomes" id="UP001500962"/>
    </source>
</evidence>
<dbReference type="Proteomes" id="UP000830542">
    <property type="component" value="Chromosome"/>
</dbReference>
<dbReference type="KEGG" id="hdo:MUK72_10000"/>
<organism evidence="7 10">
    <name type="scientific">Halococcus dombrowskii</name>
    <dbReference type="NCBI Taxonomy" id="179637"/>
    <lineage>
        <taxon>Archaea</taxon>
        <taxon>Methanobacteriati</taxon>
        <taxon>Methanobacteriota</taxon>
        <taxon>Stenosarchaea group</taxon>
        <taxon>Halobacteria</taxon>
        <taxon>Halobacteriales</taxon>
        <taxon>Halococcaceae</taxon>
        <taxon>Halococcus</taxon>
    </lineage>
</organism>
<proteinExistence type="predicted"/>
<evidence type="ECO:0000256" key="1">
    <source>
        <dbReference type="ARBA" id="ARBA00004141"/>
    </source>
</evidence>
<keyword evidence="2 5" id="KW-0812">Transmembrane</keyword>
<dbReference type="InterPro" id="IPR050367">
    <property type="entry name" value="APC_superfamily"/>
</dbReference>
<evidence type="ECO:0000259" key="6">
    <source>
        <dbReference type="Pfam" id="PF00324"/>
    </source>
</evidence>
<keyword evidence="9" id="KW-1185">Reference proteome</keyword>
<feature type="transmembrane region" description="Helical" evidence="5">
    <location>
        <begin position="320"/>
        <end position="337"/>
    </location>
</feature>
<comment type="subcellular location">
    <subcellularLocation>
        <location evidence="1">Membrane</location>
        <topology evidence="1">Multi-pass membrane protein</topology>
    </subcellularLocation>
</comment>
<dbReference type="Pfam" id="PF00324">
    <property type="entry name" value="AA_permease"/>
    <property type="match status" value="1"/>
</dbReference>
<reference evidence="7" key="1">
    <citation type="journal article" date="2014" name="Int. J. Syst. Evol. Microbiol.">
        <title>Complete genome sequence of Corynebacterium casei LMG S-19264T (=DSM 44701T), isolated from a smear-ripened cheese.</title>
        <authorList>
            <consortium name="US DOE Joint Genome Institute (JGI-PGF)"/>
            <person name="Walter F."/>
            <person name="Albersmeier A."/>
            <person name="Kalinowski J."/>
            <person name="Ruckert C."/>
        </authorList>
    </citation>
    <scope>NUCLEOTIDE SEQUENCE</scope>
    <source>
        <strain evidence="7">JCM 12289</strain>
    </source>
</reference>
<evidence type="ECO:0000256" key="2">
    <source>
        <dbReference type="ARBA" id="ARBA00022692"/>
    </source>
</evidence>
<feature type="transmembrane region" description="Helical" evidence="5">
    <location>
        <begin position="7"/>
        <end position="28"/>
    </location>
</feature>